<gene>
    <name evidence="1" type="primary">Cnig_chr_X.g23663</name>
    <name evidence="1" type="ORF">B9Z55_023663</name>
</gene>
<comment type="caution">
    <text evidence="1">The sequence shown here is derived from an EMBL/GenBank/DDBJ whole genome shotgun (WGS) entry which is preliminary data.</text>
</comment>
<proteinExistence type="predicted"/>
<dbReference type="PANTHER" id="PTHR31712">
    <property type="entry name" value="DIETARY RESTRICTION OVER EXPRESSED"/>
    <property type="match status" value="1"/>
</dbReference>
<sequence>MFYTNTVQNAHEQLTRKIRCLEPIEENLAGNHFSGEHQLSEPIYELCSYMPDPKDFNKGYVNGVDMDSDDYTTSSKSHTPDLPCSTFVFKRLFNSTLPDANPRLQFVVFAKEMVATCRRDSPRSSISTSSRCQRRLSK</sequence>
<dbReference type="AlphaFoldDB" id="A0A2G5SQW6"/>
<dbReference type="Pfam" id="PF17305">
    <property type="entry name" value="DUF5354"/>
    <property type="match status" value="1"/>
</dbReference>
<organism evidence="1 2">
    <name type="scientific">Caenorhabditis nigoni</name>
    <dbReference type="NCBI Taxonomy" id="1611254"/>
    <lineage>
        <taxon>Eukaryota</taxon>
        <taxon>Metazoa</taxon>
        <taxon>Ecdysozoa</taxon>
        <taxon>Nematoda</taxon>
        <taxon>Chromadorea</taxon>
        <taxon>Rhabditida</taxon>
        <taxon>Rhabditina</taxon>
        <taxon>Rhabditomorpha</taxon>
        <taxon>Rhabditoidea</taxon>
        <taxon>Rhabditidae</taxon>
        <taxon>Peloderinae</taxon>
        <taxon>Caenorhabditis</taxon>
    </lineage>
</organism>
<dbReference type="InterPro" id="IPR035291">
    <property type="entry name" value="DUF5354"/>
</dbReference>
<accession>A0A2G5SQW6</accession>
<reference evidence="2" key="1">
    <citation type="submission" date="2017-10" db="EMBL/GenBank/DDBJ databases">
        <title>Rapid genome shrinkage in a self-fertile nematode reveals novel sperm competition proteins.</title>
        <authorList>
            <person name="Yin D."/>
            <person name="Schwarz E.M."/>
            <person name="Thomas C.G."/>
            <person name="Felde R.L."/>
            <person name="Korf I.F."/>
            <person name="Cutter A.D."/>
            <person name="Schartner C.M."/>
            <person name="Ralston E.J."/>
            <person name="Meyer B.J."/>
            <person name="Haag E.S."/>
        </authorList>
    </citation>
    <scope>NUCLEOTIDE SEQUENCE [LARGE SCALE GENOMIC DNA]</scope>
    <source>
        <strain evidence="2">JU1422</strain>
    </source>
</reference>
<dbReference type="PANTHER" id="PTHR31712:SF0">
    <property type="entry name" value="DIETARY RESTRICTION OVER EXPRESSED-RELATED"/>
    <property type="match status" value="1"/>
</dbReference>
<keyword evidence="2" id="KW-1185">Reference proteome</keyword>
<protein>
    <submittedName>
        <fullName evidence="1">Uncharacterized protein</fullName>
    </submittedName>
</protein>
<dbReference type="EMBL" id="PDUG01000006">
    <property type="protein sequence ID" value="PIC17417.1"/>
    <property type="molecule type" value="Genomic_DNA"/>
</dbReference>
<evidence type="ECO:0000313" key="2">
    <source>
        <dbReference type="Proteomes" id="UP000230233"/>
    </source>
</evidence>
<name>A0A2G5SQW6_9PELO</name>
<evidence type="ECO:0000313" key="1">
    <source>
        <dbReference type="EMBL" id="PIC17417.1"/>
    </source>
</evidence>
<dbReference type="Proteomes" id="UP000230233">
    <property type="component" value="Chromosome X"/>
</dbReference>